<protein>
    <submittedName>
        <fullName evidence="2">Uncharacterized protein</fullName>
    </submittedName>
</protein>
<name>A0A8X6IVV7_TRICU</name>
<accession>A0A8X6IVV7</accession>
<keyword evidence="3" id="KW-1185">Reference proteome</keyword>
<gene>
    <name evidence="2" type="ORF">TNCT_645161</name>
</gene>
<evidence type="ECO:0000313" key="2">
    <source>
        <dbReference type="EMBL" id="GFQ84015.1"/>
    </source>
</evidence>
<dbReference type="OrthoDB" id="10371650at2759"/>
<dbReference type="AlphaFoldDB" id="A0A8X6IVV7"/>
<evidence type="ECO:0000256" key="1">
    <source>
        <dbReference type="SAM" id="MobiDB-lite"/>
    </source>
</evidence>
<reference evidence="2" key="1">
    <citation type="submission" date="2020-07" db="EMBL/GenBank/DDBJ databases">
        <title>Multicomponent nature underlies the extraordinary mechanical properties of spider dragline silk.</title>
        <authorList>
            <person name="Kono N."/>
            <person name="Nakamura H."/>
            <person name="Mori M."/>
            <person name="Yoshida Y."/>
            <person name="Ohtoshi R."/>
            <person name="Malay A.D."/>
            <person name="Moran D.A.P."/>
            <person name="Tomita M."/>
            <person name="Numata K."/>
            <person name="Arakawa K."/>
        </authorList>
    </citation>
    <scope>NUCLEOTIDE SEQUENCE</scope>
</reference>
<proteinExistence type="predicted"/>
<evidence type="ECO:0000313" key="3">
    <source>
        <dbReference type="Proteomes" id="UP000887116"/>
    </source>
</evidence>
<feature type="region of interest" description="Disordered" evidence="1">
    <location>
        <begin position="1"/>
        <end position="24"/>
    </location>
</feature>
<organism evidence="2 3">
    <name type="scientific">Trichonephila clavata</name>
    <name type="common">Joro spider</name>
    <name type="synonym">Nephila clavata</name>
    <dbReference type="NCBI Taxonomy" id="2740835"/>
    <lineage>
        <taxon>Eukaryota</taxon>
        <taxon>Metazoa</taxon>
        <taxon>Ecdysozoa</taxon>
        <taxon>Arthropoda</taxon>
        <taxon>Chelicerata</taxon>
        <taxon>Arachnida</taxon>
        <taxon>Araneae</taxon>
        <taxon>Araneomorphae</taxon>
        <taxon>Entelegynae</taxon>
        <taxon>Araneoidea</taxon>
        <taxon>Nephilidae</taxon>
        <taxon>Trichonephila</taxon>
    </lineage>
</organism>
<dbReference type="EMBL" id="BMAO01032697">
    <property type="protein sequence ID" value="GFQ84015.1"/>
    <property type="molecule type" value="Genomic_DNA"/>
</dbReference>
<sequence length="73" mass="8043">MTKISQVYLTPITGGKPTHGMTRRPKFPTVLKAALTGQMMSPAAKPNSKAVKEADDHNCCRRFRTLLATEERG</sequence>
<comment type="caution">
    <text evidence="2">The sequence shown here is derived from an EMBL/GenBank/DDBJ whole genome shotgun (WGS) entry which is preliminary data.</text>
</comment>
<dbReference type="Proteomes" id="UP000887116">
    <property type="component" value="Unassembled WGS sequence"/>
</dbReference>